<keyword evidence="1" id="KW-1133">Transmembrane helix</keyword>
<comment type="caution">
    <text evidence="2">The sequence shown here is derived from an EMBL/GenBank/DDBJ whole genome shotgun (WGS) entry which is preliminary data.</text>
</comment>
<evidence type="ECO:0000313" key="3">
    <source>
        <dbReference type="Proteomes" id="UP000243859"/>
    </source>
</evidence>
<sequence length="54" mass="5582">MDGRVHIGILVIVAAILCIAAIWFFSGIGSSPGLLAAIIGGALVAGLFVYLFRH</sequence>
<proteinExistence type="predicted"/>
<name>A0A2T5BWZ0_9RHOB</name>
<gene>
    <name evidence="2" type="ORF">C8N32_101348</name>
</gene>
<keyword evidence="3" id="KW-1185">Reference proteome</keyword>
<reference evidence="2 3" key="1">
    <citation type="submission" date="2018-04" db="EMBL/GenBank/DDBJ databases">
        <title>Genomic Encyclopedia of Archaeal and Bacterial Type Strains, Phase II (KMG-II): from individual species to whole genera.</title>
        <authorList>
            <person name="Goeker M."/>
        </authorList>
    </citation>
    <scope>NUCLEOTIDE SEQUENCE [LARGE SCALE GENOMIC DNA]</scope>
    <source>
        <strain evidence="2 3">DSM 18064</strain>
    </source>
</reference>
<dbReference type="EMBL" id="QAAA01000001">
    <property type="protein sequence ID" value="PTN04149.1"/>
    <property type="molecule type" value="Genomic_DNA"/>
</dbReference>
<protein>
    <submittedName>
        <fullName evidence="2">Uncharacterized protein</fullName>
    </submittedName>
</protein>
<organism evidence="2 3">
    <name type="scientific">Rhodovulum imhoffii</name>
    <dbReference type="NCBI Taxonomy" id="365340"/>
    <lineage>
        <taxon>Bacteria</taxon>
        <taxon>Pseudomonadati</taxon>
        <taxon>Pseudomonadota</taxon>
        <taxon>Alphaproteobacteria</taxon>
        <taxon>Rhodobacterales</taxon>
        <taxon>Paracoccaceae</taxon>
        <taxon>Rhodovulum</taxon>
    </lineage>
</organism>
<dbReference type="AlphaFoldDB" id="A0A2T5BWZ0"/>
<accession>A0A2T5BWZ0</accession>
<evidence type="ECO:0000313" key="2">
    <source>
        <dbReference type="EMBL" id="PTN04149.1"/>
    </source>
</evidence>
<keyword evidence="1" id="KW-0812">Transmembrane</keyword>
<keyword evidence="1" id="KW-0472">Membrane</keyword>
<feature type="transmembrane region" description="Helical" evidence="1">
    <location>
        <begin position="7"/>
        <end position="28"/>
    </location>
</feature>
<feature type="transmembrane region" description="Helical" evidence="1">
    <location>
        <begin position="34"/>
        <end position="52"/>
    </location>
</feature>
<dbReference type="Proteomes" id="UP000243859">
    <property type="component" value="Unassembled WGS sequence"/>
</dbReference>
<evidence type="ECO:0000256" key="1">
    <source>
        <dbReference type="SAM" id="Phobius"/>
    </source>
</evidence>